<reference evidence="1" key="1">
    <citation type="submission" date="2022-08" db="UniProtKB">
        <authorList>
            <consortium name="EnsemblMetazoa"/>
        </authorList>
    </citation>
    <scope>IDENTIFICATION</scope>
    <source>
        <strain evidence="1">Dongola</strain>
    </source>
</reference>
<dbReference type="AlphaFoldDB" id="A0A182HMM0"/>
<sequence length="62" mass="6789">PISTSSWCQPECAVLVLHIPTERVSDVSGYLTSLRVFECSPCPLTVSIHRQVESCILSTQIA</sequence>
<dbReference type="EMBL" id="APCN01004841">
    <property type="status" value="NOT_ANNOTATED_CDS"/>
    <property type="molecule type" value="Genomic_DNA"/>
</dbReference>
<organism evidence="1 2">
    <name type="scientific">Anopheles arabiensis</name>
    <name type="common">Mosquito</name>
    <dbReference type="NCBI Taxonomy" id="7173"/>
    <lineage>
        <taxon>Eukaryota</taxon>
        <taxon>Metazoa</taxon>
        <taxon>Ecdysozoa</taxon>
        <taxon>Arthropoda</taxon>
        <taxon>Hexapoda</taxon>
        <taxon>Insecta</taxon>
        <taxon>Pterygota</taxon>
        <taxon>Neoptera</taxon>
        <taxon>Endopterygota</taxon>
        <taxon>Diptera</taxon>
        <taxon>Nematocera</taxon>
        <taxon>Culicoidea</taxon>
        <taxon>Culicidae</taxon>
        <taxon>Anophelinae</taxon>
        <taxon>Anopheles</taxon>
    </lineage>
</organism>
<proteinExistence type="predicted"/>
<name>A0A182HMM0_ANOAR</name>
<dbReference type="Proteomes" id="UP000075840">
    <property type="component" value="Unassembled WGS sequence"/>
</dbReference>
<keyword evidence="2" id="KW-1185">Reference proteome</keyword>
<dbReference type="EnsemblMetazoa" id="AARA002506-RA">
    <property type="protein sequence ID" value="AARA002506-PA"/>
    <property type="gene ID" value="AARA002506"/>
</dbReference>
<evidence type="ECO:0000313" key="1">
    <source>
        <dbReference type="EnsemblMetazoa" id="AARA002506-PA"/>
    </source>
</evidence>
<evidence type="ECO:0000313" key="2">
    <source>
        <dbReference type="Proteomes" id="UP000075840"/>
    </source>
</evidence>
<accession>A0A182HMM0</accession>
<dbReference type="VEuPathDB" id="VectorBase:AARA002506"/>
<protein>
    <submittedName>
        <fullName evidence="1">Uncharacterized protein</fullName>
    </submittedName>
</protein>